<protein>
    <submittedName>
        <fullName evidence="1">Uncharacterized protein</fullName>
    </submittedName>
</protein>
<comment type="caution">
    <text evidence="1">The sequence shown here is derived from an EMBL/GenBank/DDBJ whole genome shotgun (WGS) entry which is preliminary data.</text>
</comment>
<dbReference type="RefSeq" id="WP_230668239.1">
    <property type="nucleotide sequence ID" value="NZ_JAJNAY010000001.1"/>
</dbReference>
<dbReference type="EMBL" id="JAJNAY010000001">
    <property type="protein sequence ID" value="MCD1116538.1"/>
    <property type="molecule type" value="Genomic_DNA"/>
</dbReference>
<sequence length="76" mass="8621">MYSVHDINLNAITNLVTAGEIIDLKRELEFQGSKLIAHYFQEILSIELNDNPTNSEKLTVIPDDYIANLSSDELKK</sequence>
<dbReference type="AlphaFoldDB" id="A0A9Q3UZ15"/>
<evidence type="ECO:0000313" key="1">
    <source>
        <dbReference type="EMBL" id="MCD1116538.1"/>
    </source>
</evidence>
<reference evidence="1" key="1">
    <citation type="submission" date="2021-11" db="EMBL/GenBank/DDBJ databases">
        <title>Description of novel Chryseobacterium species.</title>
        <authorList>
            <person name="Saticioglu I.B."/>
            <person name="Ay H."/>
            <person name="Altun S."/>
            <person name="Duman M."/>
        </authorList>
    </citation>
    <scope>NUCLEOTIDE SEQUENCE</scope>
    <source>
        <strain evidence="1">C-17</strain>
    </source>
</reference>
<organism evidence="1 2">
    <name type="scientific">Chryseobacterium turcicum</name>
    <dbReference type="NCBI Taxonomy" id="2898076"/>
    <lineage>
        <taxon>Bacteria</taxon>
        <taxon>Pseudomonadati</taxon>
        <taxon>Bacteroidota</taxon>
        <taxon>Flavobacteriia</taxon>
        <taxon>Flavobacteriales</taxon>
        <taxon>Weeksellaceae</taxon>
        <taxon>Chryseobacterium group</taxon>
        <taxon>Chryseobacterium</taxon>
    </lineage>
</organism>
<proteinExistence type="predicted"/>
<dbReference type="Proteomes" id="UP001108025">
    <property type="component" value="Unassembled WGS sequence"/>
</dbReference>
<evidence type="ECO:0000313" key="2">
    <source>
        <dbReference type="Proteomes" id="UP001108025"/>
    </source>
</evidence>
<keyword evidence="2" id="KW-1185">Reference proteome</keyword>
<name>A0A9Q3UZ15_9FLAO</name>
<accession>A0A9Q3UZ15</accession>
<gene>
    <name evidence="1" type="ORF">LO744_06695</name>
</gene>